<protein>
    <recommendedName>
        <fullName evidence="3">PAC domain-containing protein</fullName>
    </recommendedName>
</protein>
<reference evidence="1 2" key="1">
    <citation type="submission" date="2018-01" db="EMBL/GenBank/DDBJ databases">
        <title>The complete genome sequence of Chromatium okenii LaCa, a purple sulfur bacterium with a turbulent life.</title>
        <authorList>
            <person name="Luedin S.M."/>
            <person name="Liechti N."/>
            <person name="Storelli N."/>
            <person name="Danza F."/>
            <person name="Wittwer M."/>
            <person name="Pothier J.F."/>
            <person name="Tonolla M.A."/>
        </authorList>
    </citation>
    <scope>NUCLEOTIDE SEQUENCE [LARGE SCALE GENOMIC DNA]</scope>
    <source>
        <strain evidence="1 2">LaCa</strain>
    </source>
</reference>
<gene>
    <name evidence="1" type="ORF">CXB77_11830</name>
</gene>
<dbReference type="AlphaFoldDB" id="A0A2S7XMZ3"/>
<dbReference type="Proteomes" id="UP000239936">
    <property type="component" value="Unassembled WGS sequence"/>
</dbReference>
<name>A0A2S7XMZ3_9GAMM</name>
<sequence>MIHPDDRLKLQHFLRNWHRENAPIIRSIGVICANGEVVWGDVRVTMIPGLDGDSAAVSMVEDITERLAAQEHNQRLQHDLDAARERATLDILPAEFPMISIICWA</sequence>
<evidence type="ECO:0000313" key="1">
    <source>
        <dbReference type="EMBL" id="PQJ95026.1"/>
    </source>
</evidence>
<accession>A0A2S7XMZ3</accession>
<dbReference type="NCBIfam" id="TIGR00229">
    <property type="entry name" value="sensory_box"/>
    <property type="match status" value="1"/>
</dbReference>
<evidence type="ECO:0000313" key="2">
    <source>
        <dbReference type="Proteomes" id="UP000239936"/>
    </source>
</evidence>
<dbReference type="EMBL" id="PPGH01000037">
    <property type="protein sequence ID" value="PQJ95026.1"/>
    <property type="molecule type" value="Genomic_DNA"/>
</dbReference>
<dbReference type="InterPro" id="IPR000014">
    <property type="entry name" value="PAS"/>
</dbReference>
<dbReference type="Gene3D" id="3.30.450.20">
    <property type="entry name" value="PAS domain"/>
    <property type="match status" value="1"/>
</dbReference>
<proteinExistence type="predicted"/>
<dbReference type="OrthoDB" id="1931120at2"/>
<dbReference type="InterPro" id="IPR035965">
    <property type="entry name" value="PAS-like_dom_sf"/>
</dbReference>
<comment type="caution">
    <text evidence="1">The sequence shown here is derived from an EMBL/GenBank/DDBJ whole genome shotgun (WGS) entry which is preliminary data.</text>
</comment>
<keyword evidence="2" id="KW-1185">Reference proteome</keyword>
<organism evidence="1 2">
    <name type="scientific">Chromatium okenii</name>
    <dbReference type="NCBI Taxonomy" id="61644"/>
    <lineage>
        <taxon>Bacteria</taxon>
        <taxon>Pseudomonadati</taxon>
        <taxon>Pseudomonadota</taxon>
        <taxon>Gammaproteobacteria</taxon>
        <taxon>Chromatiales</taxon>
        <taxon>Chromatiaceae</taxon>
        <taxon>Chromatium</taxon>
    </lineage>
</organism>
<dbReference type="SUPFAM" id="SSF55785">
    <property type="entry name" value="PYP-like sensor domain (PAS domain)"/>
    <property type="match status" value="1"/>
</dbReference>
<evidence type="ECO:0008006" key="3">
    <source>
        <dbReference type="Google" id="ProtNLM"/>
    </source>
</evidence>
<dbReference type="RefSeq" id="WP_105074083.1">
    <property type="nucleotide sequence ID" value="NZ_PPGH01000037.1"/>
</dbReference>